<dbReference type="EMBL" id="JANJYI010000004">
    <property type="protein sequence ID" value="KAK2653296.1"/>
    <property type="molecule type" value="Genomic_DNA"/>
</dbReference>
<sequence>MYGLRFGLMFDVFRKKAYFCHPQGIHNRYWGGKIKLKVTKILQEFRSGSFQQKGDSLKMALVLFANNILFGQDERIGVTRWLLDLVEDLKSFNAFPWSHYVFKMTLYYIRRRFHVSMKYGTPLLKYNLLGSYRLW</sequence>
<dbReference type="PANTHER" id="PTHR48449:SF1">
    <property type="entry name" value="DUF1985 DOMAIN-CONTAINING PROTEIN"/>
    <property type="match status" value="1"/>
</dbReference>
<dbReference type="Pfam" id="PF09331">
    <property type="entry name" value="DUF1985"/>
    <property type="match status" value="1"/>
</dbReference>
<feature type="domain" description="DUF1985" evidence="1">
    <location>
        <begin position="23"/>
        <end position="106"/>
    </location>
</feature>
<dbReference type="PANTHER" id="PTHR48449">
    <property type="entry name" value="DUF1985 DOMAIN-CONTAINING PROTEIN"/>
    <property type="match status" value="1"/>
</dbReference>
<reference evidence="2" key="1">
    <citation type="journal article" date="2023" name="Plant J.">
        <title>Genome sequences and population genomics provide insights into the demographic history, inbreeding, and mutation load of two 'living fossil' tree species of Dipteronia.</title>
        <authorList>
            <person name="Feng Y."/>
            <person name="Comes H.P."/>
            <person name="Chen J."/>
            <person name="Zhu S."/>
            <person name="Lu R."/>
            <person name="Zhang X."/>
            <person name="Li P."/>
            <person name="Qiu J."/>
            <person name="Olsen K.M."/>
            <person name="Qiu Y."/>
        </authorList>
    </citation>
    <scope>NUCLEOTIDE SEQUENCE</scope>
    <source>
        <strain evidence="2">KIB01</strain>
    </source>
</reference>
<accession>A0AAD9X5K6</accession>
<dbReference type="Proteomes" id="UP001280121">
    <property type="component" value="Unassembled WGS sequence"/>
</dbReference>
<evidence type="ECO:0000313" key="2">
    <source>
        <dbReference type="EMBL" id="KAK2653296.1"/>
    </source>
</evidence>
<feature type="non-terminal residue" evidence="2">
    <location>
        <position position="135"/>
    </location>
</feature>
<keyword evidence="3" id="KW-1185">Reference proteome</keyword>
<comment type="caution">
    <text evidence="2">The sequence shown here is derived from an EMBL/GenBank/DDBJ whole genome shotgun (WGS) entry which is preliminary data.</text>
</comment>
<dbReference type="InterPro" id="IPR015410">
    <property type="entry name" value="DUF1985"/>
</dbReference>
<proteinExistence type="predicted"/>
<organism evidence="2 3">
    <name type="scientific">Dipteronia dyeriana</name>
    <dbReference type="NCBI Taxonomy" id="168575"/>
    <lineage>
        <taxon>Eukaryota</taxon>
        <taxon>Viridiplantae</taxon>
        <taxon>Streptophyta</taxon>
        <taxon>Embryophyta</taxon>
        <taxon>Tracheophyta</taxon>
        <taxon>Spermatophyta</taxon>
        <taxon>Magnoliopsida</taxon>
        <taxon>eudicotyledons</taxon>
        <taxon>Gunneridae</taxon>
        <taxon>Pentapetalae</taxon>
        <taxon>rosids</taxon>
        <taxon>malvids</taxon>
        <taxon>Sapindales</taxon>
        <taxon>Sapindaceae</taxon>
        <taxon>Hippocastanoideae</taxon>
        <taxon>Acereae</taxon>
        <taxon>Dipteronia</taxon>
    </lineage>
</organism>
<evidence type="ECO:0000313" key="3">
    <source>
        <dbReference type="Proteomes" id="UP001280121"/>
    </source>
</evidence>
<protein>
    <recommendedName>
        <fullName evidence="1">DUF1985 domain-containing protein</fullName>
    </recommendedName>
</protein>
<gene>
    <name evidence="2" type="ORF">Ddye_013152</name>
</gene>
<name>A0AAD9X5K6_9ROSI</name>
<evidence type="ECO:0000259" key="1">
    <source>
        <dbReference type="Pfam" id="PF09331"/>
    </source>
</evidence>
<dbReference type="AlphaFoldDB" id="A0AAD9X5K6"/>